<comment type="similarity">
    <text evidence="1">Belongs to the LysR transcriptional regulatory family.</text>
</comment>
<dbReference type="NCBIfam" id="TIGR02424">
    <property type="entry name" value="TF_pcaQ"/>
    <property type="match status" value="1"/>
</dbReference>
<keyword evidence="2" id="KW-0805">Transcription regulation</keyword>
<dbReference type="Proteomes" id="UP000585681">
    <property type="component" value="Unassembled WGS sequence"/>
</dbReference>
<dbReference type="SUPFAM" id="SSF46785">
    <property type="entry name" value="Winged helix' DNA-binding domain"/>
    <property type="match status" value="1"/>
</dbReference>
<dbReference type="GO" id="GO:0003700">
    <property type="term" value="F:DNA-binding transcription factor activity"/>
    <property type="evidence" value="ECO:0007669"/>
    <property type="project" value="InterPro"/>
</dbReference>
<dbReference type="Gene3D" id="1.10.10.10">
    <property type="entry name" value="Winged helix-like DNA-binding domain superfamily/Winged helix DNA-binding domain"/>
    <property type="match status" value="1"/>
</dbReference>
<dbReference type="PANTHER" id="PTHR30346:SF9">
    <property type="entry name" value="LYSR FAMILY TRANSCRIPTIONAL REGULATOR"/>
    <property type="match status" value="1"/>
</dbReference>
<keyword evidence="4" id="KW-0804">Transcription</keyword>
<dbReference type="Pfam" id="PF03466">
    <property type="entry name" value="LysR_substrate"/>
    <property type="match status" value="1"/>
</dbReference>
<dbReference type="InterPro" id="IPR000847">
    <property type="entry name" value="LysR_HTH_N"/>
</dbReference>
<dbReference type="InterPro" id="IPR005119">
    <property type="entry name" value="LysR_subst-bd"/>
</dbReference>
<dbReference type="AlphaFoldDB" id="A0A840C8X9"/>
<evidence type="ECO:0000313" key="7">
    <source>
        <dbReference type="Proteomes" id="UP000585681"/>
    </source>
</evidence>
<dbReference type="InterPro" id="IPR036388">
    <property type="entry name" value="WH-like_DNA-bd_sf"/>
</dbReference>
<name>A0A840C8X9_9RHOB</name>
<evidence type="ECO:0000256" key="3">
    <source>
        <dbReference type="ARBA" id="ARBA00023125"/>
    </source>
</evidence>
<evidence type="ECO:0000256" key="4">
    <source>
        <dbReference type="ARBA" id="ARBA00023163"/>
    </source>
</evidence>
<protein>
    <submittedName>
        <fullName evidence="6">LysR family pca operon transcriptional activator</fullName>
    </submittedName>
</protein>
<dbReference type="PANTHER" id="PTHR30346">
    <property type="entry name" value="TRANSCRIPTIONAL DUAL REGULATOR HCAR-RELATED"/>
    <property type="match status" value="1"/>
</dbReference>
<reference evidence="6" key="1">
    <citation type="submission" date="2020-08" db="EMBL/GenBank/DDBJ databases">
        <title>Genomic Encyclopedia of Type Strains, Phase IV (KMG-IV): sequencing the most valuable type-strain genomes for metagenomic binning, comparative biology and taxonomic classification.</title>
        <authorList>
            <person name="Goeker M."/>
        </authorList>
    </citation>
    <scope>NUCLEOTIDE SEQUENCE [LARGE SCALE GENOMIC DNA]</scope>
    <source>
        <strain evidence="6">DSM 105040</strain>
    </source>
</reference>
<proteinExistence type="inferred from homology"/>
<evidence type="ECO:0000313" key="6">
    <source>
        <dbReference type="EMBL" id="MBB4020502.1"/>
    </source>
</evidence>
<gene>
    <name evidence="6" type="ORF">GGR17_000293</name>
</gene>
<dbReference type="SUPFAM" id="SSF53850">
    <property type="entry name" value="Periplasmic binding protein-like II"/>
    <property type="match status" value="1"/>
</dbReference>
<dbReference type="GO" id="GO:0019619">
    <property type="term" value="P:3,4-dihydroxybenzoate catabolic process"/>
    <property type="evidence" value="ECO:0007669"/>
    <property type="project" value="InterPro"/>
</dbReference>
<dbReference type="FunFam" id="1.10.10.10:FF:000001">
    <property type="entry name" value="LysR family transcriptional regulator"/>
    <property type="match status" value="1"/>
</dbReference>
<dbReference type="PROSITE" id="PS50931">
    <property type="entry name" value="HTH_LYSR"/>
    <property type="match status" value="1"/>
</dbReference>
<dbReference type="Pfam" id="PF00126">
    <property type="entry name" value="HTH_1"/>
    <property type="match status" value="1"/>
</dbReference>
<dbReference type="Gene3D" id="3.40.190.10">
    <property type="entry name" value="Periplasmic binding protein-like II"/>
    <property type="match status" value="2"/>
</dbReference>
<dbReference type="RefSeq" id="WP_054538386.1">
    <property type="nucleotide sequence ID" value="NZ_JACIEQ010000001.1"/>
</dbReference>
<dbReference type="InterPro" id="IPR036390">
    <property type="entry name" value="WH_DNA-bd_sf"/>
</dbReference>
<dbReference type="GO" id="GO:0032993">
    <property type="term" value="C:protein-DNA complex"/>
    <property type="evidence" value="ECO:0007669"/>
    <property type="project" value="TreeGrafter"/>
</dbReference>
<evidence type="ECO:0000256" key="1">
    <source>
        <dbReference type="ARBA" id="ARBA00009437"/>
    </source>
</evidence>
<dbReference type="GO" id="GO:0003677">
    <property type="term" value="F:DNA binding"/>
    <property type="evidence" value="ECO:0007669"/>
    <property type="project" value="UniProtKB-KW"/>
</dbReference>
<dbReference type="PRINTS" id="PR00039">
    <property type="entry name" value="HTHLYSR"/>
</dbReference>
<keyword evidence="7" id="KW-1185">Reference proteome</keyword>
<comment type="caution">
    <text evidence="6">The sequence shown here is derived from an EMBL/GenBank/DDBJ whole genome shotgun (WGS) entry which is preliminary data.</text>
</comment>
<organism evidence="6 7">
    <name type="scientific">Actibacterium naphthalenivorans</name>
    <dbReference type="NCBI Taxonomy" id="1614693"/>
    <lineage>
        <taxon>Bacteria</taxon>
        <taxon>Pseudomonadati</taxon>
        <taxon>Pseudomonadota</taxon>
        <taxon>Alphaproteobacteria</taxon>
        <taxon>Rhodobacterales</taxon>
        <taxon>Roseobacteraceae</taxon>
        <taxon>Actibacterium</taxon>
    </lineage>
</organism>
<feature type="domain" description="HTH lysR-type" evidence="5">
    <location>
        <begin position="5"/>
        <end position="62"/>
    </location>
</feature>
<dbReference type="EMBL" id="JACIEQ010000001">
    <property type="protein sequence ID" value="MBB4020502.1"/>
    <property type="molecule type" value="Genomic_DNA"/>
</dbReference>
<sequence>MDPRIRLRHIRCFLETARLNSVSAAAESLHISQPAASKTLRELEEALGTSLFDRSGRRMVTNRAGKLFQQHAGAAMLALSRAESSVRKGAQESTQLAVGVLPSVASEVFPLAAMKFRAQNPHCILRVMTGPNWLLLTQLREGALDMVVGRMAPTEDMAGLSFRHLYSDRVVLAVRPGHPLIGQPITPETLANHPLMLPPRGALIGPVVRDFLLSIGAQGLTPAYQNVSLAFGRRILQMSDCVWFISRGVVIHEISTGQLAEITLPTEILAGPVGLSLRDNTVMSDAHHGMADALREVADSAR</sequence>
<dbReference type="InterPro" id="IPR012787">
    <property type="entry name" value="TF_PcaQ"/>
</dbReference>
<evidence type="ECO:0000256" key="2">
    <source>
        <dbReference type="ARBA" id="ARBA00023015"/>
    </source>
</evidence>
<evidence type="ECO:0000259" key="5">
    <source>
        <dbReference type="PROSITE" id="PS50931"/>
    </source>
</evidence>
<keyword evidence="3" id="KW-0238">DNA-binding</keyword>
<accession>A0A840C8X9</accession>
<dbReference type="GO" id="GO:0045893">
    <property type="term" value="P:positive regulation of DNA-templated transcription"/>
    <property type="evidence" value="ECO:0007669"/>
    <property type="project" value="InterPro"/>
</dbReference>